<dbReference type="STRING" id="551115.Aazo_2214"/>
<dbReference type="KEGG" id="naz:Aazo_2214"/>
<organism evidence="1 2">
    <name type="scientific">Nostoc azollae (strain 0708)</name>
    <name type="common">Anabaena azollae (strain 0708)</name>
    <dbReference type="NCBI Taxonomy" id="551115"/>
    <lineage>
        <taxon>Bacteria</taxon>
        <taxon>Bacillati</taxon>
        <taxon>Cyanobacteriota</taxon>
        <taxon>Cyanophyceae</taxon>
        <taxon>Nostocales</taxon>
        <taxon>Nostocaceae</taxon>
        <taxon>Trichormus</taxon>
    </lineage>
</organism>
<protein>
    <submittedName>
        <fullName evidence="1">Uncharacterized protein</fullName>
    </submittedName>
</protein>
<dbReference type="HOGENOM" id="CLU_3254860_0_0_3"/>
<reference evidence="1 2" key="1">
    <citation type="journal article" date="2010" name="PLoS ONE">
        <title>Genome erosion in a nitrogen-fixing vertically transmitted endosymbiotic multicellular cyanobacterium.</title>
        <authorList>
            <person name="Ran L."/>
            <person name="Larsson J."/>
            <person name="Vigil-Stenman T."/>
            <person name="Nylander J.A."/>
            <person name="Ininbergs K."/>
            <person name="Zheng W.W."/>
            <person name="Lapidus A."/>
            <person name="Lowry S."/>
            <person name="Haselkorn R."/>
            <person name="Bergman B."/>
        </authorList>
    </citation>
    <scope>NUCLEOTIDE SEQUENCE [LARGE SCALE GENOMIC DNA]</scope>
    <source>
        <strain evidence="1 2">0708</strain>
    </source>
</reference>
<keyword evidence="2" id="KW-1185">Reference proteome</keyword>
<gene>
    <name evidence="1" type="ordered locus">Aazo_2214</name>
</gene>
<dbReference type="AlphaFoldDB" id="D7DXD6"/>
<name>D7DXD6_NOSA0</name>
<accession>D7DXD6</accession>
<proteinExistence type="predicted"/>
<dbReference type="EMBL" id="CP002059">
    <property type="protein sequence ID" value="ADI64212.1"/>
    <property type="molecule type" value="Genomic_DNA"/>
</dbReference>
<sequence>MIDNRLTIMNLENTRKRGERWLLEKRTGSDKLGEYHIHAKRI</sequence>
<evidence type="ECO:0000313" key="2">
    <source>
        <dbReference type="Proteomes" id="UP000001511"/>
    </source>
</evidence>
<dbReference type="Proteomes" id="UP000001511">
    <property type="component" value="Chromosome"/>
</dbReference>
<evidence type="ECO:0000313" key="1">
    <source>
        <dbReference type="EMBL" id="ADI64212.1"/>
    </source>
</evidence>